<dbReference type="Ensembl" id="ENSECRT00000006057.1">
    <property type="protein sequence ID" value="ENSECRP00000005957.1"/>
    <property type="gene ID" value="ENSECRG00000003979.1"/>
</dbReference>
<reference evidence="8" key="2">
    <citation type="submission" date="2025-08" db="UniProtKB">
        <authorList>
            <consortium name="Ensembl"/>
        </authorList>
    </citation>
    <scope>IDENTIFICATION</scope>
</reference>
<dbReference type="InterPro" id="IPR001314">
    <property type="entry name" value="Peptidase_S1A"/>
</dbReference>
<feature type="signal peptide" evidence="6">
    <location>
        <begin position="1"/>
        <end position="23"/>
    </location>
</feature>
<dbReference type="Pfam" id="PF00089">
    <property type="entry name" value="Trypsin"/>
    <property type="match status" value="1"/>
</dbReference>
<comment type="catalytic activity">
    <reaction evidence="4">
        <text>Preferential cleavage: Arg-|-Xaa, Lys-|-Xaa.</text>
        <dbReference type="EC" id="3.4.21.4"/>
    </reaction>
</comment>
<sequence length="232" mass="25742">MKKQASFPLLVVAFMLVTYEGDCVEIVGGREVQNHSRPYMAYLSTMCGGALIKPDWVLTAAHCKKLNQIEVTLGTHLRIEKEPTRQKFQVKTAVVHPYFNNNTYVNDIMLLKLNASATLNKYVSLLPLPKHGEDVEAGTNCSVAGWGATKFGLYSTILLSHSVILYMQFLLSFILNVMSLTQGDSGGPLLCNGIYRGIVSFGKGCGLPRKPGVYTLLTKEYLKWIQGLIEDY</sequence>
<accession>A0A8C4X506</accession>
<protein>
    <recommendedName>
        <fullName evidence="5">trypsin</fullName>
        <ecNumber evidence="5">3.4.21.4</ecNumber>
    </recommendedName>
</protein>
<dbReference type="GO" id="GO:0004252">
    <property type="term" value="F:serine-type endopeptidase activity"/>
    <property type="evidence" value="ECO:0007669"/>
    <property type="project" value="UniProtKB-EC"/>
</dbReference>
<dbReference type="InterPro" id="IPR018114">
    <property type="entry name" value="TRYPSIN_HIS"/>
</dbReference>
<dbReference type="FunFam" id="2.40.10.10:FF:000005">
    <property type="entry name" value="Serine protease 37"/>
    <property type="match status" value="1"/>
</dbReference>
<keyword evidence="2" id="KW-0865">Zymogen</keyword>
<organism evidence="8 9">
    <name type="scientific">Erpetoichthys calabaricus</name>
    <name type="common">Rope fish</name>
    <name type="synonym">Calamoichthys calabaricus</name>
    <dbReference type="NCBI Taxonomy" id="27687"/>
    <lineage>
        <taxon>Eukaryota</taxon>
        <taxon>Metazoa</taxon>
        <taxon>Chordata</taxon>
        <taxon>Craniata</taxon>
        <taxon>Vertebrata</taxon>
        <taxon>Euteleostomi</taxon>
        <taxon>Actinopterygii</taxon>
        <taxon>Polypteriformes</taxon>
        <taxon>Polypteridae</taxon>
        <taxon>Erpetoichthys</taxon>
    </lineage>
</organism>
<dbReference type="EC" id="3.4.21.4" evidence="5"/>
<keyword evidence="3" id="KW-1015">Disulfide bond</keyword>
<dbReference type="Gene3D" id="2.40.10.10">
    <property type="entry name" value="Trypsin-like serine proteases"/>
    <property type="match status" value="3"/>
</dbReference>
<dbReference type="GO" id="GO:0005576">
    <property type="term" value="C:extracellular region"/>
    <property type="evidence" value="ECO:0007669"/>
    <property type="project" value="UniProtKB-SubCell"/>
</dbReference>
<dbReference type="SMART" id="SM00020">
    <property type="entry name" value="Tryp_SPc"/>
    <property type="match status" value="1"/>
</dbReference>
<gene>
    <name evidence="8" type="primary">GZMA</name>
</gene>
<feature type="chain" id="PRO_5034651408" description="trypsin" evidence="6">
    <location>
        <begin position="24"/>
        <end position="232"/>
    </location>
</feature>
<keyword evidence="9" id="KW-1185">Reference proteome</keyword>
<evidence type="ECO:0000256" key="6">
    <source>
        <dbReference type="SAM" id="SignalP"/>
    </source>
</evidence>
<dbReference type="SUPFAM" id="SSF50494">
    <property type="entry name" value="Trypsin-like serine proteases"/>
    <property type="match status" value="1"/>
</dbReference>
<evidence type="ECO:0000256" key="4">
    <source>
        <dbReference type="ARBA" id="ARBA00036320"/>
    </source>
</evidence>
<evidence type="ECO:0000313" key="8">
    <source>
        <dbReference type="Ensembl" id="ENSECRP00000005957.1"/>
    </source>
</evidence>
<evidence type="ECO:0000256" key="3">
    <source>
        <dbReference type="ARBA" id="ARBA00023157"/>
    </source>
</evidence>
<dbReference type="GeneTree" id="ENSGT00940000159928"/>
<dbReference type="InterPro" id="IPR001254">
    <property type="entry name" value="Trypsin_dom"/>
</dbReference>
<name>A0A8C4X506_ERPCA</name>
<proteinExistence type="predicted"/>
<dbReference type="PROSITE" id="PS50240">
    <property type="entry name" value="TRYPSIN_DOM"/>
    <property type="match status" value="1"/>
</dbReference>
<evidence type="ECO:0000256" key="1">
    <source>
        <dbReference type="ARBA" id="ARBA00004239"/>
    </source>
</evidence>
<dbReference type="Proteomes" id="UP000694620">
    <property type="component" value="Chromosome 5"/>
</dbReference>
<dbReference type="GO" id="GO:0006508">
    <property type="term" value="P:proteolysis"/>
    <property type="evidence" value="ECO:0007669"/>
    <property type="project" value="InterPro"/>
</dbReference>
<dbReference type="InterPro" id="IPR009003">
    <property type="entry name" value="Peptidase_S1_PA"/>
</dbReference>
<evidence type="ECO:0000256" key="2">
    <source>
        <dbReference type="ARBA" id="ARBA00023145"/>
    </source>
</evidence>
<reference evidence="8" key="1">
    <citation type="submission" date="2021-06" db="EMBL/GenBank/DDBJ databases">
        <authorList>
            <consortium name="Wellcome Sanger Institute Data Sharing"/>
        </authorList>
    </citation>
    <scope>NUCLEOTIDE SEQUENCE [LARGE SCALE GENOMIC DNA]</scope>
</reference>
<keyword evidence="6" id="KW-0732">Signal</keyword>
<feature type="domain" description="Peptidase S1" evidence="7">
    <location>
        <begin position="26"/>
        <end position="230"/>
    </location>
</feature>
<evidence type="ECO:0000259" key="7">
    <source>
        <dbReference type="PROSITE" id="PS50240"/>
    </source>
</evidence>
<dbReference type="PANTHER" id="PTHR24271">
    <property type="entry name" value="KALLIKREIN-RELATED"/>
    <property type="match status" value="1"/>
</dbReference>
<dbReference type="PRINTS" id="PR00722">
    <property type="entry name" value="CHYMOTRYPSIN"/>
</dbReference>
<dbReference type="InterPro" id="IPR043504">
    <property type="entry name" value="Peptidase_S1_PA_chymotrypsin"/>
</dbReference>
<dbReference type="PROSITE" id="PS00134">
    <property type="entry name" value="TRYPSIN_HIS"/>
    <property type="match status" value="1"/>
</dbReference>
<evidence type="ECO:0000313" key="9">
    <source>
        <dbReference type="Proteomes" id="UP000694620"/>
    </source>
</evidence>
<dbReference type="CDD" id="cd00190">
    <property type="entry name" value="Tryp_SPc"/>
    <property type="match status" value="1"/>
</dbReference>
<evidence type="ECO:0000256" key="5">
    <source>
        <dbReference type="ARBA" id="ARBA00038868"/>
    </source>
</evidence>
<dbReference type="PANTHER" id="PTHR24271:SF52">
    <property type="entry name" value="GRANZYME K"/>
    <property type="match status" value="1"/>
</dbReference>
<comment type="subcellular location">
    <subcellularLocation>
        <location evidence="1">Secreted</location>
        <location evidence="1">Extracellular space</location>
    </subcellularLocation>
</comment>
<reference evidence="8" key="3">
    <citation type="submission" date="2025-09" db="UniProtKB">
        <authorList>
            <consortium name="Ensembl"/>
        </authorList>
    </citation>
    <scope>IDENTIFICATION</scope>
</reference>
<dbReference type="AlphaFoldDB" id="A0A8C4X506"/>